<accession>A0AC35TWW0</accession>
<sequence>MFQDKYLEEQTTTSLTSTDPDMWYDVEQFQLDHLNEVLQRLNENTLDDEIWGKLIIMEKTKRVAKAYLRKTTVIIDGGDDEFDGQTIGFNYFTNPDRDQQTYELRKKIADGIIIKMDNQGNVKGMARGSAPVIVQNWRHPKKHCIAEKLVRLQGKLTTTKSTDLTDNNDRIFKIFDMKKFKLAIERDPSETEEEVRSLLLKACLRIALVKDGRAEDPMETPCWFMLINLVALDMLKTKLPHIGDLNCLYGELGVPEEIASFKRSAMKEQIETSSKRSSQLYYECPSDEESPKNKAGASRKARRTISSSDDSEESNTETMRYAINKNNRFLKAAYSGSITDSSSGFASGTEKRIGSSKRSLSDLTKSIEDLKLNKDLMKRIQSPGEKVAGTRPRLEKNLFEPPKINNDYHPQQRQINSANAMVASNEGCQLEESSHTTNYDNNNVDFRYKNSGLTNNRKMTISESDEETKEKMEGKDEFDLSEALKNVDRNFDYLEDKLDKDELVDGFEEAKRIESDSEDMGLSSSEEFKASPKSYLSLDRKRHTRLPINKNWLQTLDRVRKDRCSKESFNRKSTITNSTLEVMNANCVFFNCEENEVASFTYYIQYWPTERRSLSLPEPIFSHPTTGSSPTAKTVNHTSTDQRFNKKWGRTEFTDTIQAKRHQPSQHKKLSEGGRQRSIGIQSTPDKIIRSTLNKCISRSSNRNSLYNLKPTCHINRRPNISEFPMSKYSKKEIRGQDQQLPNYGNTQTNYHFLGNLPQQEPIYDLPPTTPTGRFRLPTETAFRPMEAPPRPRTNFHGKCTIQRQSTRKISFNSPRTRPTNIPSRDKSRSKGFESKTTTHPPDPINLLQKRVGTITSPGSSLHKNDTQVQAATRHAGQFPATRKQQSHLSQTAGCHRSLDPETCRGETASICRDSLLTDSICSTKSISINSTLSPPTSSSTTSKTLAAPTSDRVNLLVRQPATNDPPIKIFESPAPSSAKLPTWKNRLGSERKSWARECVAGDVINESGRRPPILKRESCVPECGVGSLIALFEVPAPQATTNPPGTANLPVTSPPNPLSKPLPKDGLRHLCSSSIPYKHKLGPTQECDRDEDELLVCE</sequence>
<evidence type="ECO:0000313" key="2">
    <source>
        <dbReference type="WBParaSite" id="RSKR_0000505800.1"/>
    </source>
</evidence>
<protein>
    <submittedName>
        <fullName evidence="2">MH2 domain-containing protein</fullName>
    </submittedName>
</protein>
<reference evidence="2" key="1">
    <citation type="submission" date="2016-11" db="UniProtKB">
        <authorList>
            <consortium name="WormBaseParasite"/>
        </authorList>
    </citation>
    <scope>IDENTIFICATION</scope>
    <source>
        <strain evidence="2">KR3021</strain>
    </source>
</reference>
<organism evidence="1 2">
    <name type="scientific">Rhabditophanes sp. KR3021</name>
    <dbReference type="NCBI Taxonomy" id="114890"/>
    <lineage>
        <taxon>Eukaryota</taxon>
        <taxon>Metazoa</taxon>
        <taxon>Ecdysozoa</taxon>
        <taxon>Nematoda</taxon>
        <taxon>Chromadorea</taxon>
        <taxon>Rhabditida</taxon>
        <taxon>Tylenchina</taxon>
        <taxon>Panagrolaimomorpha</taxon>
        <taxon>Strongyloidoidea</taxon>
        <taxon>Alloionematidae</taxon>
        <taxon>Rhabditophanes</taxon>
    </lineage>
</organism>
<name>A0AC35TWW0_9BILA</name>
<dbReference type="Proteomes" id="UP000095286">
    <property type="component" value="Unplaced"/>
</dbReference>
<dbReference type="WBParaSite" id="RSKR_0000505800.1">
    <property type="protein sequence ID" value="RSKR_0000505800.1"/>
    <property type="gene ID" value="RSKR_0000505800"/>
</dbReference>
<evidence type="ECO:0000313" key="1">
    <source>
        <dbReference type="Proteomes" id="UP000095286"/>
    </source>
</evidence>
<proteinExistence type="predicted"/>